<dbReference type="Proteomes" id="UP000683360">
    <property type="component" value="Unassembled WGS sequence"/>
</dbReference>
<organism evidence="1 2">
    <name type="scientific">Mytilus edulis</name>
    <name type="common">Blue mussel</name>
    <dbReference type="NCBI Taxonomy" id="6550"/>
    <lineage>
        <taxon>Eukaryota</taxon>
        <taxon>Metazoa</taxon>
        <taxon>Spiralia</taxon>
        <taxon>Lophotrochozoa</taxon>
        <taxon>Mollusca</taxon>
        <taxon>Bivalvia</taxon>
        <taxon>Autobranchia</taxon>
        <taxon>Pteriomorphia</taxon>
        <taxon>Mytilida</taxon>
        <taxon>Mytiloidea</taxon>
        <taxon>Mytilidae</taxon>
        <taxon>Mytilinae</taxon>
        <taxon>Mytilus</taxon>
    </lineage>
</organism>
<reference evidence="1" key="1">
    <citation type="submission" date="2021-03" db="EMBL/GenBank/DDBJ databases">
        <authorList>
            <person name="Bekaert M."/>
        </authorList>
    </citation>
    <scope>NUCLEOTIDE SEQUENCE</scope>
</reference>
<accession>A0A8S3SFX7</accession>
<evidence type="ECO:0000313" key="2">
    <source>
        <dbReference type="Proteomes" id="UP000683360"/>
    </source>
</evidence>
<protein>
    <submittedName>
        <fullName evidence="1">Uncharacterized protein</fullName>
    </submittedName>
</protein>
<proteinExistence type="predicted"/>
<comment type="caution">
    <text evidence="1">The sequence shown here is derived from an EMBL/GenBank/DDBJ whole genome shotgun (WGS) entry which is preliminary data.</text>
</comment>
<sequence length="214" mass="24140">MQLTRVQSTLSDCVTGLPSEYLNTIILCGIGYQLIGETNIARCFPEAAENDKCNETSAASRLFNSNNKEKIITILTNFYGQGINCFASSETLQDYQNQSNESTESLISRNSRLLQQIMPTFHTIRTMLTSNRVLRLLYNFLHSSRTGISRDLFALQISEASMRIPEGKQYPNSTGNKHRYSSYKHDLSYLVIGLNSDAVSGLLKLASFFYVYKN</sequence>
<gene>
    <name evidence="1" type="ORF">MEDL_29622</name>
</gene>
<keyword evidence="2" id="KW-1185">Reference proteome</keyword>
<name>A0A8S3SFX7_MYTED</name>
<dbReference type="OrthoDB" id="6198281at2759"/>
<dbReference type="AlphaFoldDB" id="A0A8S3SFX7"/>
<dbReference type="EMBL" id="CAJPWZ010001457">
    <property type="protein sequence ID" value="CAG2215843.1"/>
    <property type="molecule type" value="Genomic_DNA"/>
</dbReference>
<evidence type="ECO:0000313" key="1">
    <source>
        <dbReference type="EMBL" id="CAG2215843.1"/>
    </source>
</evidence>